<dbReference type="InterPro" id="IPR018020">
    <property type="entry name" value="OHCU_decarboxylase"/>
</dbReference>
<dbReference type="PANTHER" id="PTHR43466:SF1">
    <property type="entry name" value="2-OXO-4-HYDROXY-4-CARBOXY-5-UREIDOIMIDAZOLINE DECARBOXYLASE-RELATED"/>
    <property type="match status" value="1"/>
</dbReference>
<gene>
    <name evidence="8" type="ORF">AA0535_2513</name>
</gene>
<keyword evidence="9" id="KW-1185">Reference proteome</keyword>
<comment type="caution">
    <text evidence="8">The sequence shown here is derived from an EMBL/GenBank/DDBJ whole genome shotgun (WGS) entry which is preliminary data.</text>
</comment>
<dbReference type="EMBL" id="BAPV01000057">
    <property type="protein sequence ID" value="GBQ92310.1"/>
    <property type="molecule type" value="Genomic_DNA"/>
</dbReference>
<evidence type="ECO:0000256" key="5">
    <source>
        <dbReference type="ARBA" id="ARBA00022793"/>
    </source>
</evidence>
<dbReference type="SUPFAM" id="SSF158694">
    <property type="entry name" value="UraD-Like"/>
    <property type="match status" value="1"/>
</dbReference>
<evidence type="ECO:0000256" key="4">
    <source>
        <dbReference type="ARBA" id="ARBA00022631"/>
    </source>
</evidence>
<dbReference type="InterPro" id="IPR036778">
    <property type="entry name" value="OHCU_decarboxylase_sf"/>
</dbReference>
<keyword evidence="6" id="KW-0456">Lyase</keyword>
<comment type="pathway">
    <text evidence="2">Purine metabolism; urate degradation; (S)-allantoin from urate: step 3/3.</text>
</comment>
<evidence type="ECO:0000256" key="2">
    <source>
        <dbReference type="ARBA" id="ARBA00004754"/>
    </source>
</evidence>
<dbReference type="Proteomes" id="UP001062776">
    <property type="component" value="Unassembled WGS sequence"/>
</dbReference>
<evidence type="ECO:0000256" key="6">
    <source>
        <dbReference type="ARBA" id="ARBA00023239"/>
    </source>
</evidence>
<dbReference type="NCBIfam" id="TIGR03164">
    <property type="entry name" value="UHCUDC"/>
    <property type="match status" value="1"/>
</dbReference>
<evidence type="ECO:0000313" key="9">
    <source>
        <dbReference type="Proteomes" id="UP001062776"/>
    </source>
</evidence>
<dbReference type="PANTHER" id="PTHR43466">
    <property type="entry name" value="2-OXO-4-HYDROXY-4-CARBOXY-5-UREIDOIMIDAZOLINE DECARBOXYLASE-RELATED"/>
    <property type="match status" value="1"/>
</dbReference>
<evidence type="ECO:0000259" key="7">
    <source>
        <dbReference type="Pfam" id="PF09349"/>
    </source>
</evidence>
<protein>
    <recommendedName>
        <fullName evidence="3">2-oxo-4-hydroxy-4-carboxy-5-ureidoimidazoline decarboxylase</fullName>
        <ecNumber evidence="3">4.1.1.97</ecNumber>
    </recommendedName>
</protein>
<organism evidence="8 9">
    <name type="scientific">Asaia krungthepensis NRIC 0535</name>
    <dbReference type="NCBI Taxonomy" id="1307925"/>
    <lineage>
        <taxon>Bacteria</taxon>
        <taxon>Pseudomonadati</taxon>
        <taxon>Pseudomonadota</taxon>
        <taxon>Alphaproteobacteria</taxon>
        <taxon>Acetobacterales</taxon>
        <taxon>Acetobacteraceae</taxon>
        <taxon>Asaia</taxon>
    </lineage>
</organism>
<evidence type="ECO:0000313" key="8">
    <source>
        <dbReference type="EMBL" id="GBQ92310.1"/>
    </source>
</evidence>
<proteinExistence type="predicted"/>
<reference evidence="8" key="1">
    <citation type="submission" date="2013-04" db="EMBL/GenBank/DDBJ databases">
        <title>The genome sequencing project of 58 acetic acid bacteria.</title>
        <authorList>
            <person name="Okamoto-Kainuma A."/>
            <person name="Ishikawa M."/>
            <person name="Umino S."/>
            <person name="Koizumi Y."/>
            <person name="Shiwa Y."/>
            <person name="Yoshikawa H."/>
            <person name="Matsutani M."/>
            <person name="Matsushita K."/>
        </authorList>
    </citation>
    <scope>NUCLEOTIDE SEQUENCE</scope>
    <source>
        <strain evidence="8">NRIC 0535</strain>
    </source>
</reference>
<dbReference type="InterPro" id="IPR017580">
    <property type="entry name" value="OHCU_decarboxylase-1"/>
</dbReference>
<dbReference type="RefSeq" id="WP_264816864.1">
    <property type="nucleotide sequence ID" value="NZ_BAPV01000057.1"/>
</dbReference>
<keyword evidence="5" id="KW-0210">Decarboxylase</keyword>
<keyword evidence="4" id="KW-0659">Purine metabolism</keyword>
<evidence type="ECO:0000256" key="1">
    <source>
        <dbReference type="ARBA" id="ARBA00001163"/>
    </source>
</evidence>
<evidence type="ECO:0000256" key="3">
    <source>
        <dbReference type="ARBA" id="ARBA00012257"/>
    </source>
</evidence>
<comment type="catalytic activity">
    <reaction evidence="1">
        <text>5-hydroxy-2-oxo-4-ureido-2,5-dihydro-1H-imidazole-5-carboxylate + H(+) = (S)-allantoin + CO2</text>
        <dbReference type="Rhea" id="RHEA:26301"/>
        <dbReference type="ChEBI" id="CHEBI:15378"/>
        <dbReference type="ChEBI" id="CHEBI:15678"/>
        <dbReference type="ChEBI" id="CHEBI:16526"/>
        <dbReference type="ChEBI" id="CHEBI:58639"/>
        <dbReference type="EC" id="4.1.1.97"/>
    </reaction>
</comment>
<dbReference type="Gene3D" id="1.10.3330.10">
    <property type="entry name" value="Oxo-4-hydroxy-4-carboxy-5-ureidoimidazoline decarboxylase"/>
    <property type="match status" value="1"/>
</dbReference>
<sequence length="164" mass="18614">MIGAKSRDAFVARYGDIYEHTPWIVEAAWPQAPFEDAQTMIAATSRIIHDAGEARQKALVQAHPELARKLGVDPDLGRLSAAEQEGAGLDRLTQEEFVAFRALNDAYRARFDMPFVICVRRATKELMRREIERRLDQSPEVELAEALRQIDQIALLRLKDRTGQ</sequence>
<feature type="domain" description="Oxo-4-hydroxy-4-carboxy-5-ureidoimidazoline decarboxylase" evidence="7">
    <location>
        <begin position="6"/>
        <end position="159"/>
    </location>
</feature>
<dbReference type="EC" id="4.1.1.97" evidence="3"/>
<dbReference type="Pfam" id="PF09349">
    <property type="entry name" value="OHCU_decarbox"/>
    <property type="match status" value="1"/>
</dbReference>
<accession>A0ABQ0Q5F5</accession>
<name>A0ABQ0Q5F5_9PROT</name>